<keyword evidence="2" id="KW-1185">Reference proteome</keyword>
<sequence>MTNWHQDPFFQYPLTPFQTSEGKIDLPILYYDNSNFLALYEVALEKAAPLLNTSLAEVARFPGGKALVALAMYEYRETAVGTYNEVGVAIATVPAGTTQPRHPWLAMYQALDRRKMGLTVIDLPVTTAAACAAGKEVWGFPKFITGISFSLSGSGFRSTVKDPDSDESILTVSGSPGPGLPGPQLDILLYSQLRKDLLRTLVVTRGGGRVCLPGSIRASVGASSHAMAQRLRELGIHGQKPRLVFYSHGLQLRLNAGAKVA</sequence>
<dbReference type="Pfam" id="PF06314">
    <property type="entry name" value="ADC"/>
    <property type="match status" value="1"/>
</dbReference>
<comment type="caution">
    <text evidence="1">The sequence shown here is derived from an EMBL/GenBank/DDBJ whole genome shotgun (WGS) entry which is preliminary data.</text>
</comment>
<dbReference type="InterPro" id="IPR023375">
    <property type="entry name" value="ADC_dom_sf"/>
</dbReference>
<dbReference type="SUPFAM" id="SSF160104">
    <property type="entry name" value="Acetoacetate decarboxylase-like"/>
    <property type="match status" value="1"/>
</dbReference>
<protein>
    <submittedName>
        <fullName evidence="1">Acetoacetate decarboxylase family protein</fullName>
    </submittedName>
</protein>
<name>A0ABW2IS73_9GAMM</name>
<gene>
    <name evidence="1" type="ORF">ACFQQA_04895</name>
</gene>
<dbReference type="RefSeq" id="WP_100687838.1">
    <property type="nucleotide sequence ID" value="NZ_JBHTBD010000001.1"/>
</dbReference>
<evidence type="ECO:0000313" key="1">
    <source>
        <dbReference type="EMBL" id="MFC7294059.1"/>
    </source>
</evidence>
<dbReference type="InterPro" id="IPR010451">
    <property type="entry name" value="Acetoacetate_decarboxylase"/>
</dbReference>
<organism evidence="1 2">
    <name type="scientific">Marinobacter aromaticivorans</name>
    <dbReference type="NCBI Taxonomy" id="1494078"/>
    <lineage>
        <taxon>Bacteria</taxon>
        <taxon>Pseudomonadati</taxon>
        <taxon>Pseudomonadota</taxon>
        <taxon>Gammaproteobacteria</taxon>
        <taxon>Pseudomonadales</taxon>
        <taxon>Marinobacteraceae</taxon>
        <taxon>Marinobacter</taxon>
    </lineage>
</organism>
<reference evidence="2" key="1">
    <citation type="journal article" date="2019" name="Int. J. Syst. Evol. Microbiol.">
        <title>The Global Catalogue of Microorganisms (GCM) 10K type strain sequencing project: providing services to taxonomists for standard genome sequencing and annotation.</title>
        <authorList>
            <consortium name="The Broad Institute Genomics Platform"/>
            <consortium name="The Broad Institute Genome Sequencing Center for Infectious Disease"/>
            <person name="Wu L."/>
            <person name="Ma J."/>
        </authorList>
    </citation>
    <scope>NUCLEOTIDE SEQUENCE [LARGE SCALE GENOMIC DNA]</scope>
    <source>
        <strain evidence="2">CCUG 60559</strain>
    </source>
</reference>
<evidence type="ECO:0000313" key="2">
    <source>
        <dbReference type="Proteomes" id="UP001596506"/>
    </source>
</evidence>
<proteinExistence type="predicted"/>
<dbReference type="Gene3D" id="2.40.400.10">
    <property type="entry name" value="Acetoacetate decarboxylase-like"/>
    <property type="match status" value="1"/>
</dbReference>
<accession>A0ABW2IS73</accession>
<dbReference type="EMBL" id="JBHTBD010000001">
    <property type="protein sequence ID" value="MFC7294059.1"/>
    <property type="molecule type" value="Genomic_DNA"/>
</dbReference>
<dbReference type="Proteomes" id="UP001596506">
    <property type="component" value="Unassembled WGS sequence"/>
</dbReference>